<evidence type="ECO:0000313" key="2">
    <source>
        <dbReference type="EMBL" id="PJJ79212.1"/>
    </source>
</evidence>
<evidence type="ECO:0000313" key="3">
    <source>
        <dbReference type="Proteomes" id="UP000242687"/>
    </source>
</evidence>
<protein>
    <submittedName>
        <fullName evidence="2">Uncharacterized protein</fullName>
    </submittedName>
</protein>
<dbReference type="Proteomes" id="UP000242687">
    <property type="component" value="Unassembled WGS sequence"/>
</dbReference>
<dbReference type="RefSeq" id="WP_100341572.1">
    <property type="nucleotide sequence ID" value="NZ_PGFJ01000002.1"/>
</dbReference>
<dbReference type="OrthoDB" id="10003585at2"/>
<evidence type="ECO:0000256" key="1">
    <source>
        <dbReference type="SAM" id="SignalP"/>
    </source>
</evidence>
<proteinExistence type="predicted"/>
<reference evidence="2 3" key="1">
    <citation type="submission" date="2017-11" db="EMBL/GenBank/DDBJ databases">
        <title>Genomic Encyclopedia of Archaeal and Bacterial Type Strains, Phase II (KMG-II): From Individual Species to Whole Genera.</title>
        <authorList>
            <person name="Goeker M."/>
        </authorList>
    </citation>
    <scope>NUCLEOTIDE SEQUENCE [LARGE SCALE GENOMIC DNA]</scope>
    <source>
        <strain evidence="2 3">DSM 28175</strain>
    </source>
</reference>
<feature type="signal peptide" evidence="1">
    <location>
        <begin position="1"/>
        <end position="19"/>
    </location>
</feature>
<feature type="chain" id="PRO_5014190206" evidence="1">
    <location>
        <begin position="20"/>
        <end position="116"/>
    </location>
</feature>
<sequence length="116" mass="13030">MKNLIVSLLLVLSFLGLKAQQPKAYDIVRYTAKYAKQTLKLDYADGYPAASKMSLMQAGTKTEVLESDGLIFTSKRTKARIVVPEIDTDAPKFITASYELNGKIIKLVFNRRKKNN</sequence>
<gene>
    <name evidence="2" type="ORF">CLV57_2338</name>
</gene>
<name>A0A2H9VLM1_9SPHI</name>
<keyword evidence="1" id="KW-0732">Signal</keyword>
<dbReference type="AlphaFoldDB" id="A0A2H9VLM1"/>
<keyword evidence="3" id="KW-1185">Reference proteome</keyword>
<dbReference type="EMBL" id="PGFJ01000002">
    <property type="protein sequence ID" value="PJJ79212.1"/>
    <property type="molecule type" value="Genomic_DNA"/>
</dbReference>
<organism evidence="2 3">
    <name type="scientific">Mucilaginibacter auburnensis</name>
    <dbReference type="NCBI Taxonomy" id="1457233"/>
    <lineage>
        <taxon>Bacteria</taxon>
        <taxon>Pseudomonadati</taxon>
        <taxon>Bacteroidota</taxon>
        <taxon>Sphingobacteriia</taxon>
        <taxon>Sphingobacteriales</taxon>
        <taxon>Sphingobacteriaceae</taxon>
        <taxon>Mucilaginibacter</taxon>
    </lineage>
</organism>
<accession>A0A2H9VLM1</accession>
<comment type="caution">
    <text evidence="2">The sequence shown here is derived from an EMBL/GenBank/DDBJ whole genome shotgun (WGS) entry which is preliminary data.</text>
</comment>